<dbReference type="RefSeq" id="WP_154765593.1">
    <property type="nucleotide sequence ID" value="NZ_WMBT01000010.1"/>
</dbReference>
<proteinExistence type="predicted"/>
<feature type="compositionally biased region" description="Polar residues" evidence="1">
    <location>
        <begin position="1"/>
        <end position="10"/>
    </location>
</feature>
<dbReference type="InterPro" id="IPR027417">
    <property type="entry name" value="P-loop_NTPase"/>
</dbReference>
<dbReference type="SUPFAM" id="SSF52540">
    <property type="entry name" value="P-loop containing nucleoside triphosphate hydrolases"/>
    <property type="match status" value="1"/>
</dbReference>
<evidence type="ECO:0000313" key="2">
    <source>
        <dbReference type="EMBL" id="MTE01520.1"/>
    </source>
</evidence>
<organism evidence="2 3">
    <name type="scientific">Paracoccus lichenicola</name>
    <dbReference type="NCBI Taxonomy" id="2665644"/>
    <lineage>
        <taxon>Bacteria</taxon>
        <taxon>Pseudomonadati</taxon>
        <taxon>Pseudomonadota</taxon>
        <taxon>Alphaproteobacteria</taxon>
        <taxon>Rhodobacterales</taxon>
        <taxon>Paracoccaceae</taxon>
        <taxon>Paracoccus</taxon>
    </lineage>
</organism>
<comment type="caution">
    <text evidence="2">The sequence shown here is derived from an EMBL/GenBank/DDBJ whole genome shotgun (WGS) entry which is preliminary data.</text>
</comment>
<keyword evidence="3" id="KW-1185">Reference proteome</keyword>
<dbReference type="Proteomes" id="UP000481417">
    <property type="component" value="Unassembled WGS sequence"/>
</dbReference>
<name>A0A6L6HT91_9RHOB</name>
<feature type="region of interest" description="Disordered" evidence="1">
    <location>
        <begin position="1"/>
        <end position="27"/>
    </location>
</feature>
<dbReference type="EMBL" id="WMBT01000010">
    <property type="protein sequence ID" value="MTE01520.1"/>
    <property type="molecule type" value="Genomic_DNA"/>
</dbReference>
<gene>
    <name evidence="2" type="ORF">GIY56_14620</name>
</gene>
<dbReference type="AlphaFoldDB" id="A0A6L6HT91"/>
<reference evidence="2 3" key="1">
    <citation type="submission" date="2019-11" db="EMBL/GenBank/DDBJ databases">
        <authorList>
            <person name="Lang L."/>
        </authorList>
    </citation>
    <scope>NUCLEOTIDE SEQUENCE [LARGE SCALE GENOMIC DNA]</scope>
    <source>
        <strain evidence="2 3">YIM 132242</strain>
    </source>
</reference>
<evidence type="ECO:0008006" key="4">
    <source>
        <dbReference type="Google" id="ProtNLM"/>
    </source>
</evidence>
<dbReference type="Gene3D" id="3.40.50.300">
    <property type="entry name" value="P-loop containing nucleotide triphosphate hydrolases"/>
    <property type="match status" value="1"/>
</dbReference>
<evidence type="ECO:0000313" key="3">
    <source>
        <dbReference type="Proteomes" id="UP000481417"/>
    </source>
</evidence>
<protein>
    <recommendedName>
        <fullName evidence="4">Exopolysaccharide biosynthesis protein</fullName>
    </recommendedName>
</protein>
<sequence length="250" mass="26241">MSISVIQSEPPQRGLVPPDPAPPGRDWSHLPALRLPDAPALRHRLPAAMPALSAAAEQFDVLRTRVLGVTGKSGWSRIGVTQPRNRPAAAYAAANLAFSLARRPSLRVVLADLDLRFPRLTGMFGLDQGPDLGQALREGRDLRLAAGRFGDNLAFVGNAVADPRSAETLQEPGVAASVARLVADLSPDVTLLLLPPILEGDAGLAGAGMAETLLMVSDGTSTVPSDLRQCDRLLDGGPPILGVVLVDAER</sequence>
<accession>A0A6L6HT91</accession>
<evidence type="ECO:0000256" key="1">
    <source>
        <dbReference type="SAM" id="MobiDB-lite"/>
    </source>
</evidence>